<protein>
    <submittedName>
        <fullName evidence="1">Uncharacterized protein</fullName>
    </submittedName>
</protein>
<keyword evidence="2" id="KW-1185">Reference proteome</keyword>
<name>A0ABT9JTU1_9PROT</name>
<gene>
    <name evidence="1" type="ORF">Q9291_08920</name>
</gene>
<evidence type="ECO:0000313" key="1">
    <source>
        <dbReference type="EMBL" id="MDP8567968.1"/>
    </source>
</evidence>
<dbReference type="Proteomes" id="UP001225906">
    <property type="component" value="Unassembled WGS sequence"/>
</dbReference>
<reference evidence="2" key="1">
    <citation type="journal article" date="2019" name="Int. J. Syst. Evol. Microbiol.">
        <title>The Global Catalogue of Microorganisms (GCM) 10K type strain sequencing project: providing services to taxonomists for standard genome sequencing and annotation.</title>
        <authorList>
            <consortium name="The Broad Institute Genomics Platform"/>
            <consortium name="The Broad Institute Genome Sequencing Center for Infectious Disease"/>
            <person name="Wu L."/>
            <person name="Ma J."/>
        </authorList>
    </citation>
    <scope>NUCLEOTIDE SEQUENCE [LARGE SCALE GENOMIC DNA]</scope>
    <source>
        <strain evidence="2">VKM B-3159</strain>
    </source>
</reference>
<accession>A0ABT9JTU1</accession>
<sequence length="112" mass="12858">MSHQNTISEFEFVINKSFLGRGNLITIPSRFYQAIKENGLNVSTNVILKFMSDPALPASINIGWRSGGKYYQIRINSHNNLNIHKLQLGQILQVRICKFDDNWHVELNKKNG</sequence>
<dbReference type="EMBL" id="JAVCAP010000018">
    <property type="protein sequence ID" value="MDP8567968.1"/>
    <property type="molecule type" value="Genomic_DNA"/>
</dbReference>
<evidence type="ECO:0000313" key="2">
    <source>
        <dbReference type="Proteomes" id="UP001225906"/>
    </source>
</evidence>
<dbReference type="RefSeq" id="WP_306389692.1">
    <property type="nucleotide sequence ID" value="NZ_JAVCAP010000018.1"/>
</dbReference>
<proteinExistence type="predicted"/>
<comment type="caution">
    <text evidence="1">The sequence shown here is derived from an EMBL/GenBank/DDBJ whole genome shotgun (WGS) entry which is preliminary data.</text>
</comment>
<organism evidence="1 2">
    <name type="scientific">Methylophilus aquaticus</name>
    <dbReference type="NCBI Taxonomy" id="1971610"/>
    <lineage>
        <taxon>Bacteria</taxon>
        <taxon>Pseudomonadati</taxon>
        <taxon>Pseudomonadota</taxon>
        <taxon>Betaproteobacteria</taxon>
        <taxon>Nitrosomonadales</taxon>
        <taxon>Methylophilaceae</taxon>
        <taxon>Methylophilus</taxon>
    </lineage>
</organism>